<evidence type="ECO:0000259" key="1">
    <source>
        <dbReference type="Pfam" id="PF18894"/>
    </source>
</evidence>
<organism evidence="3">
    <name type="scientific">Caldiarchaeum subterraneum</name>
    <dbReference type="NCBI Taxonomy" id="311458"/>
    <lineage>
        <taxon>Archaea</taxon>
        <taxon>Nitrososphaerota</taxon>
        <taxon>Candidatus Caldarchaeales</taxon>
        <taxon>Candidatus Caldarchaeaceae</taxon>
        <taxon>Candidatus Caldarchaeum</taxon>
    </lineage>
</organism>
<dbReference type="AlphaFoldDB" id="A0A7C4I528"/>
<dbReference type="EMBL" id="DTCM01000066">
    <property type="protein sequence ID" value="HGL41059.1"/>
    <property type="molecule type" value="Genomic_DNA"/>
</dbReference>
<proteinExistence type="predicted"/>
<evidence type="ECO:0000313" key="3">
    <source>
        <dbReference type="EMBL" id="HGN90154.1"/>
    </source>
</evidence>
<comment type="caution">
    <text evidence="3">The sequence shown here is derived from an EMBL/GenBank/DDBJ whole genome shotgun (WGS) entry which is preliminary data.</text>
</comment>
<protein>
    <submittedName>
        <fullName evidence="3">Metallopeptidase</fullName>
    </submittedName>
</protein>
<accession>A0A7C4I528</accession>
<dbReference type="InterPro" id="IPR043998">
    <property type="entry name" value="Put_Metallopep"/>
</dbReference>
<reference evidence="3" key="1">
    <citation type="journal article" date="2020" name="mSystems">
        <title>Genome- and Community-Level Interaction Insights into Carbon Utilization and Element Cycling Functions of Hydrothermarchaeota in Hydrothermal Sediment.</title>
        <authorList>
            <person name="Zhou Z."/>
            <person name="Liu Y."/>
            <person name="Xu W."/>
            <person name="Pan J."/>
            <person name="Luo Z.H."/>
            <person name="Li M."/>
        </authorList>
    </citation>
    <scope>NUCLEOTIDE SEQUENCE [LARGE SCALE GENOMIC DNA]</scope>
    <source>
        <strain evidence="3">SpSt-613</strain>
        <strain evidence="2">SpSt-669</strain>
    </source>
</reference>
<evidence type="ECO:0000313" key="2">
    <source>
        <dbReference type="EMBL" id="HGL41059.1"/>
    </source>
</evidence>
<gene>
    <name evidence="3" type="ORF">ENT82_03370</name>
    <name evidence="2" type="ORF">ENU43_05295</name>
</gene>
<feature type="domain" description="Putative phage metallopeptidase" evidence="1">
    <location>
        <begin position="4"/>
        <end position="110"/>
    </location>
</feature>
<sequence>MISYRRAPDLEERVRSLVERAGLHHVDVERVRCVRSYGSVSRATAARIHSVSKAFLTGYGMKPCYVIEFIAEVFDKLPKEAQDEVIIHELLHIPKSFSGGLLPHGKFDFDRETRSISKIVKQGRKPF</sequence>
<name>A0A7C4I528_CALS0</name>
<dbReference type="Pfam" id="PF18894">
    <property type="entry name" value="PhageMetallopep"/>
    <property type="match status" value="1"/>
</dbReference>
<dbReference type="EMBL" id="DTAD01000034">
    <property type="protein sequence ID" value="HGN90154.1"/>
    <property type="molecule type" value="Genomic_DNA"/>
</dbReference>